<feature type="transmembrane region" description="Helical" evidence="6">
    <location>
        <begin position="180"/>
        <end position="204"/>
    </location>
</feature>
<feature type="transmembrane region" description="Helical" evidence="6">
    <location>
        <begin position="311"/>
        <end position="332"/>
    </location>
</feature>
<comment type="subcellular location">
    <subcellularLocation>
        <location evidence="1">Membrane</location>
        <topology evidence="1">Multi-pass membrane protein</topology>
    </subcellularLocation>
</comment>
<evidence type="ECO:0000256" key="4">
    <source>
        <dbReference type="ARBA" id="ARBA00022989"/>
    </source>
</evidence>
<feature type="transmembrane region" description="Helical" evidence="6">
    <location>
        <begin position="388"/>
        <end position="406"/>
    </location>
</feature>
<feature type="transmembrane region" description="Helical" evidence="6">
    <location>
        <begin position="39"/>
        <end position="59"/>
    </location>
</feature>
<dbReference type="GO" id="GO:0005886">
    <property type="term" value="C:plasma membrane"/>
    <property type="evidence" value="ECO:0007669"/>
    <property type="project" value="TreeGrafter"/>
</dbReference>
<protein>
    <submittedName>
        <fullName evidence="7">MATE family efflux transporter</fullName>
    </submittedName>
</protein>
<evidence type="ECO:0000256" key="3">
    <source>
        <dbReference type="ARBA" id="ARBA00022692"/>
    </source>
</evidence>
<dbReference type="GO" id="GO:0015297">
    <property type="term" value="F:antiporter activity"/>
    <property type="evidence" value="ECO:0007669"/>
    <property type="project" value="InterPro"/>
</dbReference>
<keyword evidence="5 6" id="KW-0472">Membrane</keyword>
<evidence type="ECO:0000313" key="7">
    <source>
        <dbReference type="EMBL" id="MBW4465953.1"/>
    </source>
</evidence>
<evidence type="ECO:0000256" key="2">
    <source>
        <dbReference type="ARBA" id="ARBA00010199"/>
    </source>
</evidence>
<dbReference type="InterPro" id="IPR002528">
    <property type="entry name" value="MATE_fam"/>
</dbReference>
<feature type="transmembrane region" description="Helical" evidence="6">
    <location>
        <begin position="155"/>
        <end position="174"/>
    </location>
</feature>
<feature type="transmembrane region" description="Helical" evidence="6">
    <location>
        <begin position="274"/>
        <end position="299"/>
    </location>
</feature>
<feature type="transmembrane region" description="Helical" evidence="6">
    <location>
        <begin position="412"/>
        <end position="432"/>
    </location>
</feature>
<dbReference type="AlphaFoldDB" id="A0A951PAQ6"/>
<feature type="transmembrane region" description="Helical" evidence="6">
    <location>
        <begin position="79"/>
        <end position="104"/>
    </location>
</feature>
<reference evidence="7" key="1">
    <citation type="submission" date="2021-05" db="EMBL/GenBank/DDBJ databases">
        <authorList>
            <person name="Pietrasiak N."/>
            <person name="Ward R."/>
            <person name="Stajich J.E."/>
            <person name="Kurbessoian T."/>
        </authorList>
    </citation>
    <scope>NUCLEOTIDE SEQUENCE</scope>
    <source>
        <strain evidence="7">GSE-TBD4-15B</strain>
    </source>
</reference>
<dbReference type="Proteomes" id="UP000707356">
    <property type="component" value="Unassembled WGS sequence"/>
</dbReference>
<feature type="transmembrane region" description="Helical" evidence="6">
    <location>
        <begin position="354"/>
        <end position="376"/>
    </location>
</feature>
<keyword evidence="3 6" id="KW-0812">Transmembrane</keyword>
<keyword evidence="4 6" id="KW-1133">Transmembrane helix</keyword>
<feature type="transmembrane region" description="Helical" evidence="6">
    <location>
        <begin position="124"/>
        <end position="148"/>
    </location>
</feature>
<organism evidence="7 8">
    <name type="scientific">Pegethrix bostrychoides GSE-TBD4-15B</name>
    <dbReference type="NCBI Taxonomy" id="2839662"/>
    <lineage>
        <taxon>Bacteria</taxon>
        <taxon>Bacillati</taxon>
        <taxon>Cyanobacteriota</taxon>
        <taxon>Cyanophyceae</taxon>
        <taxon>Oculatellales</taxon>
        <taxon>Oculatellaceae</taxon>
        <taxon>Pegethrix</taxon>
    </lineage>
</organism>
<sequence>MREQFVRLAAVNVLSNLLVPLAGLIDIAFLGHLSEVRHLAGVALATVLFNYIYWSFGFLRMGTTGITAQAMGREEPDEVLLIGLRHGMIALLIGLGILLLQWPLKVVGFWLLSASPEVKRSGEAFYDALIWGAPATLLGFVLIGWFLGRAEGGKVLVLTAVSSSTNVILDYWLIVRLGWGSAGAGAATAISQYLVVLVGMGLLLRELRPAHWRGMSRRGWDRLWDRLWDRVALRQLLRLNGEIFLRTLTLVTTFALFTNLSSGFGTNVLAANTLLLQAITFAAYFIDGLAFATESLAGLLSGRGRGGLQQLLWLAGSLSLGLGLLFGCLYISQSALLFGRLTRHAELLSLVQRYVIWLLPILGFGSIAYMLDGYFLGLAQGRILRQSSILATLLGFVPAAVLAWHLHNLDLLWLALTLFMLMRALTLGLNLAGTLRMACPDRLDSDAPSLGAPSANKGIPLE</sequence>
<dbReference type="Pfam" id="PF01554">
    <property type="entry name" value="MatE"/>
    <property type="match status" value="2"/>
</dbReference>
<evidence type="ECO:0000256" key="6">
    <source>
        <dbReference type="SAM" id="Phobius"/>
    </source>
</evidence>
<feature type="transmembrane region" description="Helical" evidence="6">
    <location>
        <begin position="12"/>
        <end position="33"/>
    </location>
</feature>
<evidence type="ECO:0000256" key="1">
    <source>
        <dbReference type="ARBA" id="ARBA00004141"/>
    </source>
</evidence>
<dbReference type="PANTHER" id="PTHR42893:SF46">
    <property type="entry name" value="PROTEIN DETOXIFICATION 44, CHLOROPLASTIC"/>
    <property type="match status" value="1"/>
</dbReference>
<evidence type="ECO:0000256" key="5">
    <source>
        <dbReference type="ARBA" id="ARBA00023136"/>
    </source>
</evidence>
<comment type="similarity">
    <text evidence="2">Belongs to the multi antimicrobial extrusion (MATE) (TC 2.A.66.1) family.</text>
</comment>
<dbReference type="CDD" id="cd13136">
    <property type="entry name" value="MATE_DinF_like"/>
    <property type="match status" value="1"/>
</dbReference>
<gene>
    <name evidence="7" type="ORF">KME07_11010</name>
</gene>
<dbReference type="NCBIfam" id="TIGR00797">
    <property type="entry name" value="matE"/>
    <property type="match status" value="1"/>
</dbReference>
<feature type="transmembrane region" description="Helical" evidence="6">
    <location>
        <begin position="243"/>
        <end position="262"/>
    </location>
</feature>
<dbReference type="EMBL" id="JAHHHV010000064">
    <property type="protein sequence ID" value="MBW4465953.1"/>
    <property type="molecule type" value="Genomic_DNA"/>
</dbReference>
<evidence type="ECO:0000313" key="8">
    <source>
        <dbReference type="Proteomes" id="UP000707356"/>
    </source>
</evidence>
<proteinExistence type="inferred from homology"/>
<name>A0A951PAQ6_9CYAN</name>
<comment type="caution">
    <text evidence="7">The sequence shown here is derived from an EMBL/GenBank/DDBJ whole genome shotgun (WGS) entry which is preliminary data.</text>
</comment>
<reference evidence="7" key="2">
    <citation type="journal article" date="2022" name="Microbiol. Resour. Announc.">
        <title>Metagenome Sequencing to Explore Phylogenomics of Terrestrial Cyanobacteria.</title>
        <authorList>
            <person name="Ward R.D."/>
            <person name="Stajich J.E."/>
            <person name="Johansen J.R."/>
            <person name="Huntemann M."/>
            <person name="Clum A."/>
            <person name="Foster B."/>
            <person name="Foster B."/>
            <person name="Roux S."/>
            <person name="Palaniappan K."/>
            <person name="Varghese N."/>
            <person name="Mukherjee S."/>
            <person name="Reddy T.B.K."/>
            <person name="Daum C."/>
            <person name="Copeland A."/>
            <person name="Chen I.A."/>
            <person name="Ivanova N.N."/>
            <person name="Kyrpides N.C."/>
            <person name="Shapiro N."/>
            <person name="Eloe-Fadrosh E.A."/>
            <person name="Pietrasiak N."/>
        </authorList>
    </citation>
    <scope>NUCLEOTIDE SEQUENCE</scope>
    <source>
        <strain evidence="7">GSE-TBD4-15B</strain>
    </source>
</reference>
<accession>A0A951PAQ6</accession>
<dbReference type="InterPro" id="IPR044644">
    <property type="entry name" value="DinF-like"/>
</dbReference>
<dbReference type="PANTHER" id="PTHR42893">
    <property type="entry name" value="PROTEIN DETOXIFICATION 44, CHLOROPLASTIC-RELATED"/>
    <property type="match status" value="1"/>
</dbReference>
<dbReference type="GO" id="GO:0042910">
    <property type="term" value="F:xenobiotic transmembrane transporter activity"/>
    <property type="evidence" value="ECO:0007669"/>
    <property type="project" value="InterPro"/>
</dbReference>